<name>A0A3A1WS80_9HYPH</name>
<keyword evidence="1" id="KW-0472">Membrane</keyword>
<dbReference type="Proteomes" id="UP000265750">
    <property type="component" value="Unassembled WGS sequence"/>
</dbReference>
<accession>A0A3A1WS80</accession>
<reference evidence="3" key="1">
    <citation type="submission" date="2018-09" db="EMBL/GenBank/DDBJ databases">
        <authorList>
            <person name="Tuo L."/>
        </authorList>
    </citation>
    <scope>NUCLEOTIDE SEQUENCE [LARGE SCALE GENOMIC DNA]</scope>
    <source>
        <strain evidence="3">M2BS4Y-1</strain>
    </source>
</reference>
<organism evidence="2 3">
    <name type="scientific">Aureimonas flava</name>
    <dbReference type="NCBI Taxonomy" id="2320271"/>
    <lineage>
        <taxon>Bacteria</taxon>
        <taxon>Pseudomonadati</taxon>
        <taxon>Pseudomonadota</taxon>
        <taxon>Alphaproteobacteria</taxon>
        <taxon>Hyphomicrobiales</taxon>
        <taxon>Aurantimonadaceae</taxon>
        <taxon>Aureimonas</taxon>
    </lineage>
</organism>
<evidence type="ECO:0000313" key="3">
    <source>
        <dbReference type="Proteomes" id="UP000265750"/>
    </source>
</evidence>
<evidence type="ECO:0000256" key="1">
    <source>
        <dbReference type="SAM" id="Phobius"/>
    </source>
</evidence>
<feature type="transmembrane region" description="Helical" evidence="1">
    <location>
        <begin position="20"/>
        <end position="39"/>
    </location>
</feature>
<evidence type="ECO:0000313" key="2">
    <source>
        <dbReference type="EMBL" id="RIY00185.1"/>
    </source>
</evidence>
<keyword evidence="3" id="KW-1185">Reference proteome</keyword>
<dbReference type="EMBL" id="QYRN01000006">
    <property type="protein sequence ID" value="RIY00185.1"/>
    <property type="molecule type" value="Genomic_DNA"/>
</dbReference>
<proteinExistence type="predicted"/>
<sequence>MRIPHPITDLPLDAVRLARFMVALTLLTALGLFTGYHLLAGLDAHLKAQSDLGQEAFRSVRTASMEQGR</sequence>
<comment type="caution">
    <text evidence="2">The sequence shown here is derived from an EMBL/GenBank/DDBJ whole genome shotgun (WGS) entry which is preliminary data.</text>
</comment>
<keyword evidence="1" id="KW-1133">Transmembrane helix</keyword>
<gene>
    <name evidence="2" type="ORF">D3218_12920</name>
</gene>
<keyword evidence="1" id="KW-0812">Transmembrane</keyword>
<dbReference type="AlphaFoldDB" id="A0A3A1WS80"/>
<protein>
    <submittedName>
        <fullName evidence="2">Uncharacterized protein</fullName>
    </submittedName>
</protein>
<dbReference type="RefSeq" id="WP_119540495.1">
    <property type="nucleotide sequence ID" value="NZ_QYRN01000006.1"/>
</dbReference>